<evidence type="ECO:0000256" key="1">
    <source>
        <dbReference type="SAM" id="Phobius"/>
    </source>
</evidence>
<sequence>MEFHIFYEYFLYSKNWAYILMFLILPIYVVFWNTLLYPMKKKRNNSL</sequence>
<comment type="caution">
    <text evidence="2">The sequence shown here is derived from an EMBL/GenBank/DDBJ whole genome shotgun (WGS) entry which is preliminary data.</text>
</comment>
<keyword evidence="1" id="KW-0472">Membrane</keyword>
<dbReference type="AlphaFoldDB" id="A0A6L2R6F5"/>
<keyword evidence="1" id="KW-1133">Transmembrane helix</keyword>
<dbReference type="EMBL" id="BLLL01000009">
    <property type="protein sequence ID" value="GFH63113.1"/>
    <property type="molecule type" value="Genomic_DNA"/>
</dbReference>
<protein>
    <submittedName>
        <fullName evidence="2">High-molecular-weight cytochrome c subunit D</fullName>
    </submittedName>
</protein>
<organism evidence="2 3">
    <name type="scientific">Candidatus Desulfovibrio kirbyi</name>
    <dbReference type="NCBI Taxonomy" id="2696086"/>
    <lineage>
        <taxon>Bacteria</taxon>
        <taxon>Pseudomonadati</taxon>
        <taxon>Thermodesulfobacteriota</taxon>
        <taxon>Desulfovibrionia</taxon>
        <taxon>Desulfovibrionales</taxon>
        <taxon>Desulfovibrionaceae</taxon>
        <taxon>Desulfovibrio</taxon>
    </lineage>
</organism>
<accession>A0A6L2R6F5</accession>
<reference evidence="2 3" key="1">
    <citation type="journal article" date="2020" name="ISME J.">
        <title>Parallel Reductive Genome Evolution in Desulfovibrio Ectosymbionts Independently Acquired by Trichonympha Protists in the Termite Gut.</title>
        <authorList>
            <person name="Takeuchi M."/>
            <person name="Kuwahara H."/>
            <person name="Murakami T."/>
            <person name="Takahashi K."/>
            <person name="Kajitani R."/>
            <person name="Toyoda A."/>
            <person name="Itoh T."/>
            <person name="Ohkuma M."/>
            <person name="Hongoh Y."/>
        </authorList>
    </citation>
    <scope>NUCLEOTIDE SEQUENCE [LARGE SCALE GENOMIC DNA]</scope>
    <source>
        <strain evidence="2">ZnDsv-02</strain>
    </source>
</reference>
<feature type="transmembrane region" description="Helical" evidence="1">
    <location>
        <begin position="16"/>
        <end position="37"/>
    </location>
</feature>
<evidence type="ECO:0000313" key="2">
    <source>
        <dbReference type="EMBL" id="GFH63113.1"/>
    </source>
</evidence>
<proteinExistence type="predicted"/>
<gene>
    <name evidence="2" type="primary">hmcD</name>
    <name evidence="2" type="ORF">ZNDK_0884</name>
</gene>
<name>A0A6L2R6F5_9BACT</name>
<evidence type="ECO:0000313" key="3">
    <source>
        <dbReference type="Proteomes" id="UP000505077"/>
    </source>
</evidence>
<keyword evidence="1" id="KW-0812">Transmembrane</keyword>
<dbReference type="Proteomes" id="UP000505077">
    <property type="component" value="Unassembled WGS sequence"/>
</dbReference>